<dbReference type="AlphaFoldDB" id="A0A382GT40"/>
<feature type="transmembrane region" description="Helical" evidence="2">
    <location>
        <begin position="333"/>
        <end position="352"/>
    </location>
</feature>
<dbReference type="GO" id="GO:0030639">
    <property type="term" value="P:polyketide biosynthetic process"/>
    <property type="evidence" value="ECO:0007669"/>
    <property type="project" value="TreeGrafter"/>
</dbReference>
<dbReference type="PANTHER" id="PTHR11877">
    <property type="entry name" value="HYDROXYMETHYLGLUTARYL-COA SYNTHASE"/>
    <property type="match status" value="1"/>
</dbReference>
<reference evidence="4" key="1">
    <citation type="submission" date="2018-05" db="EMBL/GenBank/DDBJ databases">
        <authorList>
            <person name="Lanie J.A."/>
            <person name="Ng W.-L."/>
            <person name="Kazmierczak K.M."/>
            <person name="Andrzejewski T.M."/>
            <person name="Davidsen T.M."/>
            <person name="Wayne K.J."/>
            <person name="Tettelin H."/>
            <person name="Glass J.I."/>
            <person name="Rusch D."/>
            <person name="Podicherti R."/>
            <person name="Tsui H.-C.T."/>
            <person name="Winkler M.E."/>
        </authorList>
    </citation>
    <scope>NUCLEOTIDE SEQUENCE</scope>
</reference>
<protein>
    <recommendedName>
        <fullName evidence="3">Beta-ketoacyl-[acyl-carrier-protein] synthase III C-terminal domain-containing protein</fullName>
    </recommendedName>
</protein>
<evidence type="ECO:0000313" key="4">
    <source>
        <dbReference type="EMBL" id="SVB77341.1"/>
    </source>
</evidence>
<keyword evidence="2" id="KW-0812">Transmembrane</keyword>
<dbReference type="InterPro" id="IPR013747">
    <property type="entry name" value="ACP_syn_III_C"/>
</dbReference>
<accession>A0A382GT40</accession>
<evidence type="ECO:0000259" key="3">
    <source>
        <dbReference type="Pfam" id="PF08541"/>
    </source>
</evidence>
<keyword evidence="2" id="KW-1133">Transmembrane helix</keyword>
<dbReference type="Gene3D" id="3.40.47.10">
    <property type="match status" value="2"/>
</dbReference>
<dbReference type="SUPFAM" id="SSF53901">
    <property type="entry name" value="Thiolase-like"/>
    <property type="match status" value="1"/>
</dbReference>
<dbReference type="GO" id="GO:0016747">
    <property type="term" value="F:acyltransferase activity, transferring groups other than amino-acyl groups"/>
    <property type="evidence" value="ECO:0007669"/>
    <property type="project" value="InterPro"/>
</dbReference>
<dbReference type="EMBL" id="UINC01056837">
    <property type="protein sequence ID" value="SVB77341.1"/>
    <property type="molecule type" value="Genomic_DNA"/>
</dbReference>
<proteinExistence type="predicted"/>
<sequence>MNNRVYIASIKSIFPRGYHPDIAVDALYPANEAGEKLNLYVKRVAKSLGFEKRYSVLDADFLPKKKLSRKEYHPLHWGKQILGKLSEKIDPKKIGFVSVSYNISSHTDVLPNLACQLSLDANLELDAIPEEISYYGCAGGLFSLKSAVEYCQRSQRAAYVYTFDQCSWLANPIFDKTHQDFKANLITSLLFSDAGVGLLVIPENMKGEFDQPLLEIIDYATHFQLGTAVSMREGYLVLDDNIKSTLPNIVSTRLVQPILKRQNLTIDQIQEWSLHQGGLPILQSFADKRNLNVDADKIERSKKMFNKYGNLSAPSAFVVLESFLKKGENKDSYGIIASFGAGYYLGAFLYQWQFQN</sequence>
<gene>
    <name evidence="4" type="ORF">METZ01_LOCUS230195</name>
</gene>
<keyword evidence="1" id="KW-0808">Transferase</keyword>
<feature type="domain" description="Beta-ketoacyl-[acyl-carrier-protein] synthase III C-terminal" evidence="3">
    <location>
        <begin position="259"/>
        <end position="352"/>
    </location>
</feature>
<dbReference type="PANTHER" id="PTHR11877:SF46">
    <property type="entry name" value="TYPE III POLYKETIDE SYNTHASE A"/>
    <property type="match status" value="1"/>
</dbReference>
<dbReference type="InterPro" id="IPR011141">
    <property type="entry name" value="Polyketide_synthase_type-III"/>
</dbReference>
<evidence type="ECO:0000256" key="1">
    <source>
        <dbReference type="ARBA" id="ARBA00022679"/>
    </source>
</evidence>
<dbReference type="InterPro" id="IPR016039">
    <property type="entry name" value="Thiolase-like"/>
</dbReference>
<organism evidence="4">
    <name type="scientific">marine metagenome</name>
    <dbReference type="NCBI Taxonomy" id="408172"/>
    <lineage>
        <taxon>unclassified sequences</taxon>
        <taxon>metagenomes</taxon>
        <taxon>ecological metagenomes</taxon>
    </lineage>
</organism>
<evidence type="ECO:0000256" key="2">
    <source>
        <dbReference type="SAM" id="Phobius"/>
    </source>
</evidence>
<dbReference type="Pfam" id="PF08541">
    <property type="entry name" value="ACP_syn_III_C"/>
    <property type="match status" value="1"/>
</dbReference>
<keyword evidence="2" id="KW-0472">Membrane</keyword>
<name>A0A382GT40_9ZZZZ</name>